<sequence length="44" mass="4869">MAEGVERVEELAVLKEAGLRFVQGFLFARPTLEAMIPDSDIDFG</sequence>
<dbReference type="EMBL" id="AQPH01000082">
    <property type="protein sequence ID" value="EPY00569.1"/>
    <property type="molecule type" value="Genomic_DNA"/>
</dbReference>
<evidence type="ECO:0000313" key="3">
    <source>
        <dbReference type="Proteomes" id="UP000015350"/>
    </source>
</evidence>
<dbReference type="SUPFAM" id="SSF141868">
    <property type="entry name" value="EAL domain-like"/>
    <property type="match status" value="1"/>
</dbReference>
<dbReference type="Gene3D" id="3.20.20.450">
    <property type="entry name" value="EAL domain"/>
    <property type="match status" value="1"/>
</dbReference>
<protein>
    <submittedName>
        <fullName evidence="2">EAL domain-containing protein</fullName>
    </submittedName>
</protein>
<feature type="domain" description="EAL" evidence="1">
    <location>
        <begin position="1"/>
        <end position="44"/>
    </location>
</feature>
<dbReference type="InterPro" id="IPR001633">
    <property type="entry name" value="EAL_dom"/>
</dbReference>
<organism evidence="2 3">
    <name type="scientific">Magnetospirillum fulvum MGU-K5</name>
    <dbReference type="NCBI Taxonomy" id="1316936"/>
    <lineage>
        <taxon>Bacteria</taxon>
        <taxon>Pseudomonadati</taxon>
        <taxon>Pseudomonadota</taxon>
        <taxon>Alphaproteobacteria</taxon>
        <taxon>Rhodospirillales</taxon>
        <taxon>Rhodospirillaceae</taxon>
        <taxon>Magnetospirillum</taxon>
    </lineage>
</organism>
<dbReference type="STRING" id="1316936.K678_15486"/>
<comment type="caution">
    <text evidence="2">The sequence shown here is derived from an EMBL/GenBank/DDBJ whole genome shotgun (WGS) entry which is preliminary data.</text>
</comment>
<evidence type="ECO:0000313" key="2">
    <source>
        <dbReference type="EMBL" id="EPY00569.1"/>
    </source>
</evidence>
<dbReference type="InterPro" id="IPR035919">
    <property type="entry name" value="EAL_sf"/>
</dbReference>
<dbReference type="AlphaFoldDB" id="S9S7E8"/>
<proteinExistence type="predicted"/>
<gene>
    <name evidence="2" type="ORF">K678_15486</name>
</gene>
<dbReference type="PROSITE" id="PS50883">
    <property type="entry name" value="EAL"/>
    <property type="match status" value="1"/>
</dbReference>
<evidence type="ECO:0000259" key="1">
    <source>
        <dbReference type="PROSITE" id="PS50883"/>
    </source>
</evidence>
<reference evidence="2 3" key="1">
    <citation type="submission" date="2013-04" db="EMBL/GenBank/DDBJ databases">
        <authorList>
            <person name="Kuznetsov B."/>
            <person name="Ivanovsky R."/>
        </authorList>
    </citation>
    <scope>NUCLEOTIDE SEQUENCE [LARGE SCALE GENOMIC DNA]</scope>
    <source>
        <strain evidence="2 3">MGU-K5</strain>
    </source>
</reference>
<name>S9S7E8_MAGFU</name>
<dbReference type="Proteomes" id="UP000015350">
    <property type="component" value="Unassembled WGS sequence"/>
</dbReference>
<accession>S9S7E8</accession>